<keyword evidence="3" id="KW-1185">Reference proteome</keyword>
<dbReference type="EMBL" id="FNUJ01000007">
    <property type="protein sequence ID" value="SEF33960.1"/>
    <property type="molecule type" value="Genomic_DNA"/>
</dbReference>
<dbReference type="RefSeq" id="WP_086675136.1">
    <property type="nucleotide sequence ID" value="NZ_FNUJ01000007.1"/>
</dbReference>
<evidence type="ECO:0000313" key="3">
    <source>
        <dbReference type="Proteomes" id="UP000198878"/>
    </source>
</evidence>
<sequence>MTTIDVDLARPRPVGKTSALSIDFAWPPLADLPPSLLPPGTVVQLSTGSGKTATALQIMSEFFRHGFSEWLAANGLASPESSPQKPCDCPACAEFTATARCGRSSDEFGERLSFESWAAAPAALAAPHVTALMDAPAMAIAAVLDEWTDAVFDRAHQTAEGTAARVTAFHLVSPWILLVHRLLVLSWRTGAVCASLRGLARIRRRSRDLCPANADGTRPRCAGRAPRGPSAPRMSSMVIRGGAQP</sequence>
<evidence type="ECO:0000256" key="1">
    <source>
        <dbReference type="SAM" id="MobiDB-lite"/>
    </source>
</evidence>
<feature type="compositionally biased region" description="Low complexity" evidence="1">
    <location>
        <begin position="222"/>
        <end position="237"/>
    </location>
</feature>
<reference evidence="3" key="1">
    <citation type="submission" date="2016-10" db="EMBL/GenBank/DDBJ databases">
        <authorList>
            <person name="Varghese N."/>
            <person name="Submissions S."/>
        </authorList>
    </citation>
    <scope>NUCLEOTIDE SEQUENCE [LARGE SCALE GENOMIC DNA]</scope>
    <source>
        <strain evidence="3">DSM 44654</strain>
    </source>
</reference>
<feature type="region of interest" description="Disordered" evidence="1">
    <location>
        <begin position="214"/>
        <end position="245"/>
    </location>
</feature>
<dbReference type="AlphaFoldDB" id="A0A1H5R693"/>
<proteinExistence type="predicted"/>
<evidence type="ECO:0000313" key="2">
    <source>
        <dbReference type="EMBL" id="SEF33960.1"/>
    </source>
</evidence>
<dbReference type="Proteomes" id="UP000198878">
    <property type="component" value="Unassembled WGS sequence"/>
</dbReference>
<dbReference type="STRING" id="218821.SAMN05421837_107129"/>
<accession>A0A1H5R693</accession>
<gene>
    <name evidence="2" type="ORF">SAMN05421837_107129</name>
</gene>
<organism evidence="2 3">
    <name type="scientific">Amycolatopsis pretoriensis</name>
    <dbReference type="NCBI Taxonomy" id="218821"/>
    <lineage>
        <taxon>Bacteria</taxon>
        <taxon>Bacillati</taxon>
        <taxon>Actinomycetota</taxon>
        <taxon>Actinomycetes</taxon>
        <taxon>Pseudonocardiales</taxon>
        <taxon>Pseudonocardiaceae</taxon>
        <taxon>Amycolatopsis</taxon>
    </lineage>
</organism>
<protein>
    <submittedName>
        <fullName evidence="2">Uncharacterized protein</fullName>
    </submittedName>
</protein>
<name>A0A1H5R693_9PSEU</name>